<gene>
    <name evidence="1" type="ORF">KOR42_33190</name>
</gene>
<accession>A0A5C5WM10</accession>
<comment type="caution">
    <text evidence="1">The sequence shown here is derived from an EMBL/GenBank/DDBJ whole genome shotgun (WGS) entry which is preliminary data.</text>
</comment>
<dbReference type="AlphaFoldDB" id="A0A5C5WM10"/>
<dbReference type="EMBL" id="SIHI01000010">
    <property type="protein sequence ID" value="TWT51846.1"/>
    <property type="molecule type" value="Genomic_DNA"/>
</dbReference>
<dbReference type="InterPro" id="IPR029044">
    <property type="entry name" value="Nucleotide-diphossugar_trans"/>
</dbReference>
<reference evidence="1 2" key="1">
    <citation type="submission" date="2019-02" db="EMBL/GenBank/DDBJ databases">
        <title>Deep-cultivation of Planctomycetes and their phenomic and genomic characterization uncovers novel biology.</title>
        <authorList>
            <person name="Wiegand S."/>
            <person name="Jogler M."/>
            <person name="Boedeker C."/>
            <person name="Pinto D."/>
            <person name="Vollmers J."/>
            <person name="Rivas-Marin E."/>
            <person name="Kohn T."/>
            <person name="Peeters S.H."/>
            <person name="Heuer A."/>
            <person name="Rast P."/>
            <person name="Oberbeckmann S."/>
            <person name="Bunk B."/>
            <person name="Jeske O."/>
            <person name="Meyerdierks A."/>
            <person name="Storesund J.E."/>
            <person name="Kallscheuer N."/>
            <person name="Luecker S."/>
            <person name="Lage O.M."/>
            <person name="Pohl T."/>
            <person name="Merkel B.J."/>
            <person name="Hornburger P."/>
            <person name="Mueller R.-W."/>
            <person name="Bruemmer F."/>
            <person name="Labrenz M."/>
            <person name="Spormann A.M."/>
            <person name="Op Den Camp H."/>
            <person name="Overmann J."/>
            <person name="Amann R."/>
            <person name="Jetten M.S.M."/>
            <person name="Mascher T."/>
            <person name="Medema M.H."/>
            <person name="Devos D.P."/>
            <person name="Kaster A.-K."/>
            <person name="Ovreas L."/>
            <person name="Rohde M."/>
            <person name="Galperin M.Y."/>
            <person name="Jogler C."/>
        </authorList>
    </citation>
    <scope>NUCLEOTIDE SEQUENCE [LARGE SCALE GENOMIC DNA]</scope>
    <source>
        <strain evidence="1 2">KOR42</strain>
    </source>
</reference>
<name>A0A5C5WM10_9PLAN</name>
<protein>
    <submittedName>
        <fullName evidence="1">Uncharacterized protein</fullName>
    </submittedName>
</protein>
<evidence type="ECO:0000313" key="2">
    <source>
        <dbReference type="Proteomes" id="UP000317243"/>
    </source>
</evidence>
<organism evidence="1 2">
    <name type="scientific">Thalassoglobus neptunius</name>
    <dbReference type="NCBI Taxonomy" id="1938619"/>
    <lineage>
        <taxon>Bacteria</taxon>
        <taxon>Pseudomonadati</taxon>
        <taxon>Planctomycetota</taxon>
        <taxon>Planctomycetia</taxon>
        <taxon>Planctomycetales</taxon>
        <taxon>Planctomycetaceae</taxon>
        <taxon>Thalassoglobus</taxon>
    </lineage>
</organism>
<proteinExistence type="predicted"/>
<evidence type="ECO:0000313" key="1">
    <source>
        <dbReference type="EMBL" id="TWT51846.1"/>
    </source>
</evidence>
<dbReference type="SUPFAM" id="SSF53448">
    <property type="entry name" value="Nucleotide-diphospho-sugar transferases"/>
    <property type="match status" value="1"/>
</dbReference>
<dbReference type="Proteomes" id="UP000317243">
    <property type="component" value="Unassembled WGS sequence"/>
</dbReference>
<keyword evidence="2" id="KW-1185">Reference proteome</keyword>
<sequence length="410" mass="46501">MFNPCSYAGRVISPESRFCRAPNRPKLVGPSLCQGCRLAEPQEPEEIWPQCIHRGPALRIIDCNCPNGSERSVFSCSQVGGCVLTNADRENVQGVSVCETCDERQAERPAPEPDLSEWALITCHFNPVNSNLLRRNYWEWRNSLGPALEDRLITVELAPRREHCIPDALQIEGSEKSILWQKEKLLNLGIVRAFFSRDKKWSNVKYVAWIDHDLIFDSPDWISKVTQYLSEGGQVCQLFSTLSYLDNQKRELSRRSGTVAYLAGHRIDGEPHSPGGAWAGRIDYLMNLGGLHEVDIVGGGDQVACDAWTHRDSGYIDKNPPALAESCREWVEKARASLIQSAGFIEAHVSHLYHGDKSKRQYDSRMEILHRFEFNPTLDLLRENGAWTIYKKPKLSQALRDYFSGREDDV</sequence>